<evidence type="ECO:0000313" key="6">
    <source>
        <dbReference type="Proteomes" id="UP000076502"/>
    </source>
</evidence>
<dbReference type="GO" id="GO:1990904">
    <property type="term" value="C:ribonucleoprotein complex"/>
    <property type="evidence" value="ECO:0007669"/>
    <property type="project" value="UniProtKB-KW"/>
</dbReference>
<dbReference type="EMBL" id="KQ435007">
    <property type="protein sequence ID" value="KZC13507.1"/>
    <property type="molecule type" value="Genomic_DNA"/>
</dbReference>
<dbReference type="AlphaFoldDB" id="A0A154PP39"/>
<keyword evidence="6" id="KW-1185">Reference proteome</keyword>
<dbReference type="InterPro" id="IPR000473">
    <property type="entry name" value="Ribosomal_bL36"/>
</dbReference>
<evidence type="ECO:0000256" key="4">
    <source>
        <dbReference type="ARBA" id="ARBA00035411"/>
    </source>
</evidence>
<name>A0A154PP39_DUFNO</name>
<reference evidence="5 6" key="1">
    <citation type="submission" date="2015-07" db="EMBL/GenBank/DDBJ databases">
        <title>The genome of Dufourea novaeangliae.</title>
        <authorList>
            <person name="Pan H."/>
            <person name="Kapheim K."/>
        </authorList>
    </citation>
    <scope>NUCLEOTIDE SEQUENCE [LARGE SCALE GENOMIC DNA]</scope>
    <source>
        <strain evidence="5">0120121106</strain>
        <tissue evidence="5">Whole body</tissue>
    </source>
</reference>
<dbReference type="GO" id="GO:0003735">
    <property type="term" value="F:structural constituent of ribosome"/>
    <property type="evidence" value="ECO:0007669"/>
    <property type="project" value="InterPro"/>
</dbReference>
<protein>
    <recommendedName>
        <fullName evidence="4">39S ribosomal protein L36, mitochondrial</fullName>
    </recommendedName>
</protein>
<evidence type="ECO:0000256" key="1">
    <source>
        <dbReference type="ARBA" id="ARBA00007645"/>
    </source>
</evidence>
<organism evidence="5 6">
    <name type="scientific">Dufourea novaeangliae</name>
    <name type="common">Sweat bee</name>
    <dbReference type="NCBI Taxonomy" id="178035"/>
    <lineage>
        <taxon>Eukaryota</taxon>
        <taxon>Metazoa</taxon>
        <taxon>Ecdysozoa</taxon>
        <taxon>Arthropoda</taxon>
        <taxon>Hexapoda</taxon>
        <taxon>Insecta</taxon>
        <taxon>Pterygota</taxon>
        <taxon>Neoptera</taxon>
        <taxon>Endopterygota</taxon>
        <taxon>Hymenoptera</taxon>
        <taxon>Apocrita</taxon>
        <taxon>Aculeata</taxon>
        <taxon>Apoidea</taxon>
        <taxon>Anthophila</taxon>
        <taxon>Halictidae</taxon>
        <taxon>Rophitinae</taxon>
        <taxon>Dufourea</taxon>
    </lineage>
</organism>
<dbReference type="InterPro" id="IPR035977">
    <property type="entry name" value="Ribosomal_bL36_sp"/>
</dbReference>
<dbReference type="GO" id="GO:0006412">
    <property type="term" value="P:translation"/>
    <property type="evidence" value="ECO:0007669"/>
    <property type="project" value="InterPro"/>
</dbReference>
<keyword evidence="3" id="KW-0687">Ribonucleoprotein</keyword>
<keyword evidence="2" id="KW-0689">Ribosomal protein</keyword>
<evidence type="ECO:0000256" key="3">
    <source>
        <dbReference type="ARBA" id="ARBA00023274"/>
    </source>
</evidence>
<sequence length="83" mass="9999">MYSNNISSKTLLQTIVPMYNITCNMKTKTVLHRRCKYCVLHWKEGVKYVKCKVSPRHNQVQRMKQPRNTWILTFASQKPIRDW</sequence>
<dbReference type="Proteomes" id="UP000076502">
    <property type="component" value="Unassembled WGS sequence"/>
</dbReference>
<proteinExistence type="inferred from homology"/>
<evidence type="ECO:0000313" key="5">
    <source>
        <dbReference type="EMBL" id="KZC13507.1"/>
    </source>
</evidence>
<comment type="similarity">
    <text evidence="1">Belongs to the bacterial ribosomal protein bL36 family.</text>
</comment>
<evidence type="ECO:0000256" key="2">
    <source>
        <dbReference type="ARBA" id="ARBA00022980"/>
    </source>
</evidence>
<dbReference type="SUPFAM" id="SSF57840">
    <property type="entry name" value="Ribosomal protein L36"/>
    <property type="match status" value="1"/>
</dbReference>
<accession>A0A154PP39</accession>
<dbReference type="STRING" id="178035.A0A154PP39"/>
<dbReference type="Pfam" id="PF00444">
    <property type="entry name" value="Ribosomal_L36"/>
    <property type="match status" value="1"/>
</dbReference>
<dbReference type="GO" id="GO:0005840">
    <property type="term" value="C:ribosome"/>
    <property type="evidence" value="ECO:0007669"/>
    <property type="project" value="UniProtKB-KW"/>
</dbReference>
<gene>
    <name evidence="5" type="ORF">WN55_05058</name>
</gene>